<organism evidence="2 3">
    <name type="scientific">Crossiella equi</name>
    <dbReference type="NCBI Taxonomy" id="130796"/>
    <lineage>
        <taxon>Bacteria</taxon>
        <taxon>Bacillati</taxon>
        <taxon>Actinomycetota</taxon>
        <taxon>Actinomycetes</taxon>
        <taxon>Pseudonocardiales</taxon>
        <taxon>Pseudonocardiaceae</taxon>
        <taxon>Crossiella</taxon>
    </lineage>
</organism>
<evidence type="ECO:0008006" key="4">
    <source>
        <dbReference type="Google" id="ProtNLM"/>
    </source>
</evidence>
<dbReference type="Pfam" id="PF10901">
    <property type="entry name" value="DUF2690"/>
    <property type="match status" value="1"/>
</dbReference>
<reference evidence="2 3" key="1">
    <citation type="submission" date="2021-03" db="EMBL/GenBank/DDBJ databases">
        <title>Sequencing the genomes of 1000 actinobacteria strains.</title>
        <authorList>
            <person name="Klenk H.-P."/>
        </authorList>
    </citation>
    <scope>NUCLEOTIDE SEQUENCE [LARGE SCALE GENOMIC DNA]</scope>
    <source>
        <strain evidence="2 3">DSM 44580</strain>
    </source>
</reference>
<feature type="signal peptide" evidence="1">
    <location>
        <begin position="1"/>
        <end position="30"/>
    </location>
</feature>
<gene>
    <name evidence="2" type="ORF">JOF53_001005</name>
</gene>
<feature type="chain" id="PRO_5047368925" description="DUF2690 domain-containing protein" evidence="1">
    <location>
        <begin position="31"/>
        <end position="168"/>
    </location>
</feature>
<proteinExistence type="predicted"/>
<keyword evidence="3" id="KW-1185">Reference proteome</keyword>
<dbReference type="InterPro" id="IPR021224">
    <property type="entry name" value="DUF2690"/>
</dbReference>
<comment type="caution">
    <text evidence="2">The sequence shown here is derived from an EMBL/GenBank/DDBJ whole genome shotgun (WGS) entry which is preliminary data.</text>
</comment>
<evidence type="ECO:0000313" key="2">
    <source>
        <dbReference type="EMBL" id="MBP2472133.1"/>
    </source>
</evidence>
<name>A0ABS5A6A8_9PSEU</name>
<keyword evidence="1" id="KW-0732">Signal</keyword>
<dbReference type="Proteomes" id="UP001519363">
    <property type="component" value="Unassembled WGS sequence"/>
</dbReference>
<protein>
    <recommendedName>
        <fullName evidence="4">DUF2690 domain-containing protein</fullName>
    </recommendedName>
</protein>
<evidence type="ECO:0000256" key="1">
    <source>
        <dbReference type="SAM" id="SignalP"/>
    </source>
</evidence>
<evidence type="ECO:0000313" key="3">
    <source>
        <dbReference type="Proteomes" id="UP001519363"/>
    </source>
</evidence>
<accession>A0ABS5A6A8</accession>
<dbReference type="EMBL" id="JAGIOO010000001">
    <property type="protein sequence ID" value="MBP2472133.1"/>
    <property type="molecule type" value="Genomic_DNA"/>
</dbReference>
<sequence length="168" mass="17540">MSLTSFLGKAAAAAALLLATLSLQQAPASAAPAAPQQAASSQQAACWGSSCAGLDPQSSGCSASGYTVESFTAYWGDLVELRHSWDCGAYWTRVTANSDNRPYRTATQSGRDNGTVIYEHTVSGNCWPNGTGQPCAATWTPMVAGALIRTCHNADRLECTAWRVTSSG</sequence>
<dbReference type="RefSeq" id="WP_209706391.1">
    <property type="nucleotide sequence ID" value="NZ_JAGIOO010000001.1"/>
</dbReference>